<name>A0A392MM45_9FABA</name>
<evidence type="ECO:0000256" key="1">
    <source>
        <dbReference type="SAM" id="MobiDB-lite"/>
    </source>
</evidence>
<gene>
    <name evidence="2" type="ORF">A2U01_0009461</name>
</gene>
<proteinExistence type="predicted"/>
<evidence type="ECO:0000313" key="3">
    <source>
        <dbReference type="Proteomes" id="UP000265520"/>
    </source>
</evidence>
<reference evidence="2 3" key="1">
    <citation type="journal article" date="2018" name="Front. Plant Sci.">
        <title>Red Clover (Trifolium pratense) and Zigzag Clover (T. medium) - A Picture of Genomic Similarities and Differences.</title>
        <authorList>
            <person name="Dluhosova J."/>
            <person name="Istvanek J."/>
            <person name="Nedelnik J."/>
            <person name="Repkova J."/>
        </authorList>
    </citation>
    <scope>NUCLEOTIDE SEQUENCE [LARGE SCALE GENOMIC DNA]</scope>
    <source>
        <strain evidence="3">cv. 10/8</strain>
        <tissue evidence="2">Leaf</tissue>
    </source>
</reference>
<dbReference type="AlphaFoldDB" id="A0A392MM45"/>
<dbReference type="Proteomes" id="UP000265520">
    <property type="component" value="Unassembled WGS sequence"/>
</dbReference>
<feature type="region of interest" description="Disordered" evidence="1">
    <location>
        <begin position="28"/>
        <end position="50"/>
    </location>
</feature>
<feature type="compositionally biased region" description="Acidic residues" evidence="1">
    <location>
        <begin position="29"/>
        <end position="42"/>
    </location>
</feature>
<sequence>MWQEWVESRYTGPEDELRSVRRSVNALLDSDDSSDDSSDDDFQCEKPRRA</sequence>
<comment type="caution">
    <text evidence="2">The sequence shown here is derived from an EMBL/GenBank/DDBJ whole genome shotgun (WGS) entry which is preliminary data.</text>
</comment>
<accession>A0A392MM45</accession>
<organism evidence="2 3">
    <name type="scientific">Trifolium medium</name>
    <dbReference type="NCBI Taxonomy" id="97028"/>
    <lineage>
        <taxon>Eukaryota</taxon>
        <taxon>Viridiplantae</taxon>
        <taxon>Streptophyta</taxon>
        <taxon>Embryophyta</taxon>
        <taxon>Tracheophyta</taxon>
        <taxon>Spermatophyta</taxon>
        <taxon>Magnoliopsida</taxon>
        <taxon>eudicotyledons</taxon>
        <taxon>Gunneridae</taxon>
        <taxon>Pentapetalae</taxon>
        <taxon>rosids</taxon>
        <taxon>fabids</taxon>
        <taxon>Fabales</taxon>
        <taxon>Fabaceae</taxon>
        <taxon>Papilionoideae</taxon>
        <taxon>50 kb inversion clade</taxon>
        <taxon>NPAAA clade</taxon>
        <taxon>Hologalegina</taxon>
        <taxon>IRL clade</taxon>
        <taxon>Trifolieae</taxon>
        <taxon>Trifolium</taxon>
    </lineage>
</organism>
<protein>
    <submittedName>
        <fullName evidence="2">Uncharacterized protein</fullName>
    </submittedName>
</protein>
<evidence type="ECO:0000313" key="2">
    <source>
        <dbReference type="EMBL" id="MCH88570.1"/>
    </source>
</evidence>
<keyword evidence="3" id="KW-1185">Reference proteome</keyword>
<dbReference type="EMBL" id="LXQA010014414">
    <property type="protein sequence ID" value="MCH88570.1"/>
    <property type="molecule type" value="Genomic_DNA"/>
</dbReference>